<gene>
    <name evidence="1" type="ORF">HJG63_011067</name>
</gene>
<dbReference type="Proteomes" id="UP000593571">
    <property type="component" value="Unassembled WGS sequence"/>
</dbReference>
<name>A0A7J8HSA1_ROUAE</name>
<protein>
    <submittedName>
        <fullName evidence="1">Uncharacterized protein</fullName>
    </submittedName>
</protein>
<proteinExistence type="predicted"/>
<accession>A0A7J8HSA1</accession>
<dbReference type="AlphaFoldDB" id="A0A7J8HSA1"/>
<sequence length="132" mass="15033">MSFSISNHKFRGFKYGKPERRSWVIRAKATEYVPSAVNKHHKIYFMLLLNSAKIPFKRNHWHSISRGREPVRGARAHSERARILGTQLSKPFMPPSCTPSCRIFQPACARGHRLFAWARSGVQGPCPSSPSC</sequence>
<organism evidence="1 2">
    <name type="scientific">Rousettus aegyptiacus</name>
    <name type="common">Egyptian fruit bat</name>
    <name type="synonym">Pteropus aegyptiacus</name>
    <dbReference type="NCBI Taxonomy" id="9407"/>
    <lineage>
        <taxon>Eukaryota</taxon>
        <taxon>Metazoa</taxon>
        <taxon>Chordata</taxon>
        <taxon>Craniata</taxon>
        <taxon>Vertebrata</taxon>
        <taxon>Euteleostomi</taxon>
        <taxon>Mammalia</taxon>
        <taxon>Eutheria</taxon>
        <taxon>Laurasiatheria</taxon>
        <taxon>Chiroptera</taxon>
        <taxon>Yinpterochiroptera</taxon>
        <taxon>Pteropodoidea</taxon>
        <taxon>Pteropodidae</taxon>
        <taxon>Rousettinae</taxon>
        <taxon>Rousettus</taxon>
    </lineage>
</organism>
<reference evidence="1 2" key="1">
    <citation type="journal article" date="2020" name="Nature">
        <title>Six reference-quality genomes reveal evolution of bat adaptations.</title>
        <authorList>
            <person name="Jebb D."/>
            <person name="Huang Z."/>
            <person name="Pippel M."/>
            <person name="Hughes G.M."/>
            <person name="Lavrichenko K."/>
            <person name="Devanna P."/>
            <person name="Winkler S."/>
            <person name="Jermiin L.S."/>
            <person name="Skirmuntt E.C."/>
            <person name="Katzourakis A."/>
            <person name="Burkitt-Gray L."/>
            <person name="Ray D.A."/>
            <person name="Sullivan K.A.M."/>
            <person name="Roscito J.G."/>
            <person name="Kirilenko B.M."/>
            <person name="Davalos L.M."/>
            <person name="Corthals A.P."/>
            <person name="Power M.L."/>
            <person name="Jones G."/>
            <person name="Ransome R.D."/>
            <person name="Dechmann D.K.N."/>
            <person name="Locatelli A.G."/>
            <person name="Puechmaille S.J."/>
            <person name="Fedrigo O."/>
            <person name="Jarvis E.D."/>
            <person name="Hiller M."/>
            <person name="Vernes S.C."/>
            <person name="Myers E.W."/>
            <person name="Teeling E.C."/>
        </authorList>
    </citation>
    <scope>NUCLEOTIDE SEQUENCE [LARGE SCALE GENOMIC DNA]</scope>
    <source>
        <strain evidence="1">MRouAeg1</strain>
        <tissue evidence="1">Muscle</tissue>
    </source>
</reference>
<keyword evidence="2" id="KW-1185">Reference proteome</keyword>
<evidence type="ECO:0000313" key="1">
    <source>
        <dbReference type="EMBL" id="KAF6474958.1"/>
    </source>
</evidence>
<evidence type="ECO:0000313" key="2">
    <source>
        <dbReference type="Proteomes" id="UP000593571"/>
    </source>
</evidence>
<dbReference type="EMBL" id="JACASE010000004">
    <property type="protein sequence ID" value="KAF6474958.1"/>
    <property type="molecule type" value="Genomic_DNA"/>
</dbReference>
<comment type="caution">
    <text evidence="1">The sequence shown here is derived from an EMBL/GenBank/DDBJ whole genome shotgun (WGS) entry which is preliminary data.</text>
</comment>